<reference evidence="2 3" key="1">
    <citation type="submission" date="2014-02" db="EMBL/GenBank/DDBJ databases">
        <title>Genome sequence of Paenibacillus darwinianus reveals adaptive mechanisms for survival in Antarctic soils.</title>
        <authorList>
            <person name="Dsouza M."/>
            <person name="Taylor M.W."/>
            <person name="Turner S.J."/>
            <person name="Aislabie J."/>
        </authorList>
    </citation>
    <scope>NUCLEOTIDE SEQUENCE [LARGE SCALE GENOMIC DNA]</scope>
    <source>
        <strain evidence="2 3">CE1</strain>
    </source>
</reference>
<comment type="caution">
    <text evidence="2">The sequence shown here is derived from an EMBL/GenBank/DDBJ whole genome shotgun (WGS) entry which is preliminary data.</text>
</comment>
<dbReference type="PROSITE" id="PS51186">
    <property type="entry name" value="GNAT"/>
    <property type="match status" value="1"/>
</dbReference>
<proteinExistence type="predicted"/>
<dbReference type="Gene3D" id="3.40.630.30">
    <property type="match status" value="1"/>
</dbReference>
<dbReference type="EMBL" id="JFHU01000163">
    <property type="protein sequence ID" value="EXX87235.1"/>
    <property type="molecule type" value="Genomic_DNA"/>
</dbReference>
<keyword evidence="3" id="KW-1185">Reference proteome</keyword>
<organism evidence="2 3">
    <name type="scientific">Paenibacillus darwinianus</name>
    <dbReference type="NCBI Taxonomy" id="1380763"/>
    <lineage>
        <taxon>Bacteria</taxon>
        <taxon>Bacillati</taxon>
        <taxon>Bacillota</taxon>
        <taxon>Bacilli</taxon>
        <taxon>Bacillales</taxon>
        <taxon>Paenibacillaceae</taxon>
        <taxon>Paenibacillus</taxon>
    </lineage>
</organism>
<dbReference type="CDD" id="cd04301">
    <property type="entry name" value="NAT_SF"/>
    <property type="match status" value="1"/>
</dbReference>
<dbReference type="Proteomes" id="UP000053750">
    <property type="component" value="Unassembled WGS sequence"/>
</dbReference>
<dbReference type="OrthoDB" id="9792929at2"/>
<protein>
    <recommendedName>
        <fullName evidence="1">N-acetyltransferase domain-containing protein</fullName>
    </recommendedName>
</protein>
<gene>
    <name evidence="2" type="ORF">BG53_04580</name>
</gene>
<dbReference type="SUPFAM" id="SSF55729">
    <property type="entry name" value="Acyl-CoA N-acyltransferases (Nat)"/>
    <property type="match status" value="1"/>
</dbReference>
<evidence type="ECO:0000259" key="1">
    <source>
        <dbReference type="PROSITE" id="PS51186"/>
    </source>
</evidence>
<evidence type="ECO:0000313" key="2">
    <source>
        <dbReference type="EMBL" id="EXX87235.1"/>
    </source>
</evidence>
<dbReference type="AlphaFoldDB" id="A0A9W5S042"/>
<feature type="domain" description="N-acetyltransferase" evidence="1">
    <location>
        <begin position="4"/>
        <end position="143"/>
    </location>
</feature>
<dbReference type="RefSeq" id="WP_036583459.1">
    <property type="nucleotide sequence ID" value="NZ_KK082157.1"/>
</dbReference>
<sequence length="143" mass="15952">MDTIVVKRASLKEVDYVNDLFDQYRISGRRCTTTLPGRDDLEEMLEGQGYIVLVAVKPYRGVLHYLGYAQLSPVVSGDGEKDWGLGELFVLPEAQQNGVEKALLTAVMNYTKRKDALELLSEAASHSDTIKELYESMEYAGNA</sequence>
<accession>A0A9W5S042</accession>
<dbReference type="InterPro" id="IPR016181">
    <property type="entry name" value="Acyl_CoA_acyltransferase"/>
</dbReference>
<evidence type="ECO:0000313" key="3">
    <source>
        <dbReference type="Proteomes" id="UP000053750"/>
    </source>
</evidence>
<dbReference type="GO" id="GO:0016747">
    <property type="term" value="F:acyltransferase activity, transferring groups other than amino-acyl groups"/>
    <property type="evidence" value="ECO:0007669"/>
    <property type="project" value="InterPro"/>
</dbReference>
<dbReference type="InterPro" id="IPR000182">
    <property type="entry name" value="GNAT_dom"/>
</dbReference>
<dbReference type="Pfam" id="PF00583">
    <property type="entry name" value="Acetyltransf_1"/>
    <property type="match status" value="1"/>
</dbReference>
<name>A0A9W5S042_9BACL</name>